<feature type="transmembrane region" description="Helical" evidence="9">
    <location>
        <begin position="389"/>
        <end position="409"/>
    </location>
</feature>
<reference evidence="10 11" key="1">
    <citation type="submission" date="2018-03" db="EMBL/GenBank/DDBJ databases">
        <title>Genome sequence of Clostridium luticellarii DSM 29923.</title>
        <authorList>
            <person name="Poehlein A."/>
            <person name="Daniel R."/>
        </authorList>
    </citation>
    <scope>NUCLEOTIDE SEQUENCE [LARGE SCALE GENOMIC DNA]</scope>
    <source>
        <strain evidence="10 11">DSM 29923</strain>
    </source>
</reference>
<dbReference type="Gene3D" id="1.20.1740.10">
    <property type="entry name" value="Amino acid/polyamine transporter I"/>
    <property type="match status" value="1"/>
</dbReference>
<evidence type="ECO:0000313" key="10">
    <source>
        <dbReference type="EMBL" id="PRR82275.1"/>
    </source>
</evidence>
<dbReference type="OrthoDB" id="9804874at2"/>
<feature type="transmembrane region" description="Helical" evidence="9">
    <location>
        <begin position="14"/>
        <end position="33"/>
    </location>
</feature>
<protein>
    <submittedName>
        <fullName evidence="10">Amino-acid carrier protein AlsT</fullName>
    </submittedName>
</protein>
<dbReference type="GO" id="GO:0005886">
    <property type="term" value="C:plasma membrane"/>
    <property type="evidence" value="ECO:0007669"/>
    <property type="project" value="UniProtKB-SubCell"/>
</dbReference>
<keyword evidence="4 9" id="KW-1003">Cell membrane</keyword>
<dbReference type="GO" id="GO:0005283">
    <property type="term" value="F:amino acid:sodium symporter activity"/>
    <property type="evidence" value="ECO:0007669"/>
    <property type="project" value="InterPro"/>
</dbReference>
<evidence type="ECO:0000313" key="11">
    <source>
        <dbReference type="Proteomes" id="UP000237798"/>
    </source>
</evidence>
<keyword evidence="11" id="KW-1185">Reference proteome</keyword>
<evidence type="ECO:0000256" key="9">
    <source>
        <dbReference type="RuleBase" id="RU363064"/>
    </source>
</evidence>
<evidence type="ECO:0000256" key="8">
    <source>
        <dbReference type="ARBA" id="ARBA00023136"/>
    </source>
</evidence>
<feature type="transmembrane region" description="Helical" evidence="9">
    <location>
        <begin position="304"/>
        <end position="323"/>
    </location>
</feature>
<keyword evidence="8 9" id="KW-0472">Membrane</keyword>
<organism evidence="10 11">
    <name type="scientific">Clostridium luticellarii</name>
    <dbReference type="NCBI Taxonomy" id="1691940"/>
    <lineage>
        <taxon>Bacteria</taxon>
        <taxon>Bacillati</taxon>
        <taxon>Bacillota</taxon>
        <taxon>Clostridia</taxon>
        <taxon>Eubacteriales</taxon>
        <taxon>Clostridiaceae</taxon>
        <taxon>Clostridium</taxon>
    </lineage>
</organism>
<dbReference type="PRINTS" id="PR00175">
    <property type="entry name" value="NAALASMPORT"/>
</dbReference>
<feature type="transmembrane region" description="Helical" evidence="9">
    <location>
        <begin position="415"/>
        <end position="433"/>
    </location>
</feature>
<dbReference type="AlphaFoldDB" id="A0A2T0BEH8"/>
<evidence type="ECO:0000256" key="5">
    <source>
        <dbReference type="ARBA" id="ARBA00022692"/>
    </source>
</evidence>
<feature type="transmembrane region" description="Helical" evidence="9">
    <location>
        <begin position="235"/>
        <end position="262"/>
    </location>
</feature>
<dbReference type="Pfam" id="PF01235">
    <property type="entry name" value="Na_Ala_symp"/>
    <property type="match status" value="1"/>
</dbReference>
<keyword evidence="5 9" id="KW-0812">Transmembrane</keyword>
<comment type="subcellular location">
    <subcellularLocation>
        <location evidence="1 9">Cell membrane</location>
        <topology evidence="1 9">Multi-pass membrane protein</topology>
    </subcellularLocation>
</comment>
<dbReference type="RefSeq" id="WP_106010478.1">
    <property type="nucleotide sequence ID" value="NZ_JALCQO010000018.1"/>
</dbReference>
<keyword evidence="6 9" id="KW-0769">Symport</keyword>
<accession>A0A2T0BEH8</accession>
<name>A0A2T0BEH8_9CLOT</name>
<feature type="transmembrane region" description="Helical" evidence="9">
    <location>
        <begin position="143"/>
        <end position="160"/>
    </location>
</feature>
<dbReference type="InterPro" id="IPR001463">
    <property type="entry name" value="Na/Ala_symport"/>
</dbReference>
<dbReference type="PANTHER" id="PTHR30330">
    <property type="entry name" value="AGSS FAMILY TRANSPORTER, SODIUM-ALANINE"/>
    <property type="match status" value="1"/>
</dbReference>
<evidence type="ECO:0000256" key="6">
    <source>
        <dbReference type="ARBA" id="ARBA00022847"/>
    </source>
</evidence>
<evidence type="ECO:0000256" key="3">
    <source>
        <dbReference type="ARBA" id="ARBA00022448"/>
    </source>
</evidence>
<evidence type="ECO:0000256" key="2">
    <source>
        <dbReference type="ARBA" id="ARBA00009261"/>
    </source>
</evidence>
<proteinExistence type="inferred from homology"/>
<evidence type="ECO:0000256" key="4">
    <source>
        <dbReference type="ARBA" id="ARBA00022475"/>
    </source>
</evidence>
<keyword evidence="7 9" id="KW-1133">Transmembrane helix</keyword>
<gene>
    <name evidence="10" type="primary">alsT</name>
    <name evidence="10" type="ORF">CLLU_28950</name>
</gene>
<dbReference type="NCBIfam" id="TIGR00835">
    <property type="entry name" value="agcS"/>
    <property type="match status" value="1"/>
</dbReference>
<dbReference type="FunFam" id="1.20.1740.10:FF:000004">
    <property type="entry name" value="Sodium:alanine symporter family protein"/>
    <property type="match status" value="1"/>
</dbReference>
<dbReference type="EMBL" id="PVXP01000057">
    <property type="protein sequence ID" value="PRR82275.1"/>
    <property type="molecule type" value="Genomic_DNA"/>
</dbReference>
<comment type="caution">
    <text evidence="10">The sequence shown here is derived from an EMBL/GenBank/DDBJ whole genome shotgun (WGS) entry which is preliminary data.</text>
</comment>
<evidence type="ECO:0000256" key="7">
    <source>
        <dbReference type="ARBA" id="ARBA00022989"/>
    </source>
</evidence>
<dbReference type="Proteomes" id="UP000237798">
    <property type="component" value="Unassembled WGS sequence"/>
</dbReference>
<feature type="transmembrane region" description="Helical" evidence="9">
    <location>
        <begin position="180"/>
        <end position="202"/>
    </location>
</feature>
<feature type="transmembrane region" description="Helical" evidence="9">
    <location>
        <begin position="343"/>
        <end position="368"/>
    </location>
</feature>
<feature type="transmembrane region" description="Helical" evidence="9">
    <location>
        <begin position="209"/>
        <end position="229"/>
    </location>
</feature>
<comment type="similarity">
    <text evidence="2 9">Belongs to the alanine or glycine:cation symporter (AGCS) (TC 2.A.25) family.</text>
</comment>
<sequence>MGELTNILNSIDSVLWGVPMIIVLFGTHIFFTFRTGFIQRKIFTGIKLSVTKDSNSTGDVSQFGALSTALAATIGTGNIIGVSTAITLGGPGAVLWMWLTGVLGIATKYAESLISVKYRVKTKNGSMLGGAMYALERGLNMKWLGVIFCIFTTVAAFGIGCSTQTNAIASTLKDSFGIPMWASGIVITIFIAVVIIGGVQSITKVCEKLVPFMAIFYLAGCIIILIMNADVLGQSIVTIVTAAFSPRAAGGGFIGSTVAIACRYGAARGLFSNEAGMGSAPIVAAAAKTKNPVRQALVSMTGPFWDTVIICLMTGLVIVSSIIKNPAIDTKTSSLLTSAAWSQIPVVGSFIIAVALTIFALSTVLGWSYYGERAAEYLFGSSVIKPYRILWVIVALLGTLMSLNLVWTIADILNALMVIPNVIAMFLLSGVIASETKKYVNNLDLPSEDEEKVS</sequence>
<keyword evidence="3 9" id="KW-0813">Transport</keyword>
<dbReference type="PANTHER" id="PTHR30330:SF3">
    <property type="entry name" value="TRANSCRIPTIONAL REGULATOR, LRP FAMILY"/>
    <property type="match status" value="1"/>
</dbReference>
<evidence type="ECO:0000256" key="1">
    <source>
        <dbReference type="ARBA" id="ARBA00004651"/>
    </source>
</evidence>